<dbReference type="GO" id="GO:0008270">
    <property type="term" value="F:zinc ion binding"/>
    <property type="evidence" value="ECO:0007669"/>
    <property type="project" value="UniProtKB-KW"/>
</dbReference>
<dbReference type="PROSITE" id="PS00028">
    <property type="entry name" value="ZINC_FINGER_C2H2_1"/>
    <property type="match status" value="4"/>
</dbReference>
<dbReference type="FunFam" id="3.30.160.60:FF:000608">
    <property type="entry name" value="zinc finger protein 286A isoform X1"/>
    <property type="match status" value="1"/>
</dbReference>
<comment type="caution">
    <text evidence="14">The sequence shown here is derived from an EMBL/GenBank/DDBJ whole genome shotgun (WGS) entry which is preliminary data.</text>
</comment>
<keyword evidence="4" id="KW-0479">Metal-binding</keyword>
<feature type="domain" description="C2H2-type" evidence="13">
    <location>
        <begin position="152"/>
        <end position="179"/>
    </location>
</feature>
<evidence type="ECO:0000256" key="4">
    <source>
        <dbReference type="ARBA" id="ARBA00022723"/>
    </source>
</evidence>
<keyword evidence="8" id="KW-0805">Transcription regulation</keyword>
<dbReference type="FunFam" id="3.30.160.60:FF:000771">
    <property type="entry name" value="zinc finger protein 648"/>
    <property type="match status" value="1"/>
</dbReference>
<comment type="subcellular location">
    <subcellularLocation>
        <location evidence="2">Nucleus</location>
    </subcellularLocation>
</comment>
<evidence type="ECO:0000256" key="6">
    <source>
        <dbReference type="ARBA" id="ARBA00022771"/>
    </source>
</evidence>
<evidence type="ECO:0000256" key="8">
    <source>
        <dbReference type="ARBA" id="ARBA00023015"/>
    </source>
</evidence>
<evidence type="ECO:0000313" key="14">
    <source>
        <dbReference type="EMBL" id="KPP61970.1"/>
    </source>
</evidence>
<dbReference type="FunFam" id="3.30.160.60:FF:001498">
    <property type="entry name" value="Zinc finger protein 404"/>
    <property type="match status" value="1"/>
</dbReference>
<dbReference type="AlphaFoldDB" id="A0A0P7TW54"/>
<gene>
    <name evidence="14" type="ORF">Z043_119880</name>
</gene>
<dbReference type="EMBL" id="JARO02009115">
    <property type="protein sequence ID" value="KPP61970.1"/>
    <property type="molecule type" value="Genomic_DNA"/>
</dbReference>
<feature type="domain" description="C2H2-type" evidence="13">
    <location>
        <begin position="276"/>
        <end position="303"/>
    </location>
</feature>
<keyword evidence="5" id="KW-0677">Repeat</keyword>
<evidence type="ECO:0000256" key="10">
    <source>
        <dbReference type="ARBA" id="ARBA00023163"/>
    </source>
</evidence>
<comment type="function">
    <text evidence="1">May be involved in transcriptional regulation.</text>
</comment>
<evidence type="ECO:0000256" key="1">
    <source>
        <dbReference type="ARBA" id="ARBA00003767"/>
    </source>
</evidence>
<dbReference type="GO" id="GO:0003677">
    <property type="term" value="F:DNA binding"/>
    <property type="evidence" value="ECO:0007669"/>
    <property type="project" value="UniProtKB-KW"/>
</dbReference>
<comment type="similarity">
    <text evidence="3">Belongs to the krueppel C2H2-type zinc-finger protein family.</text>
</comment>
<evidence type="ECO:0000313" key="15">
    <source>
        <dbReference type="Proteomes" id="UP000034805"/>
    </source>
</evidence>
<dbReference type="InterPro" id="IPR050826">
    <property type="entry name" value="Krueppel_C2H2_ZnFinger"/>
</dbReference>
<sequence>MAESETECDTPGLDTLGSECVIPHSQVSEVHYTESEIMALDEKRDHDLDSIHGPDLSKIQGLSAAELGSVPCVDSDQIITETDHDYTKVEHQTDLQCYTGAEIKCVTSDSLLGDIIKTQMGRAGTTHIIKTEDQELTVETENGLVIHEAHRLICNECGELFDNAADLHQHYEIHRAAAPYSCIQCGESFAVESSLREHQKIHLKEKPYGSPGVEVVGKNCIDPFSLKPHAIMHATDKPHRHHKIHLEEKMFTVTQTEKGFAFGPNKRNRHSGEKPYSCNHCEKSFNHSSSLSRHQRTHLDRTTYNCNHCGKQFNHSSSLARHQRIHLEEKQSYTAAPSAKGFPHTTILKHERILASEKPYRCAQCGKGFNHSSSLARHHRVHLDNLPSQAPVPQYASCPRDLLARLVPSTQLFRQPSEALFHTLAANPAGHSSGGNCPEKVAYSFLGFSFFPPFRRKRLRLEWPQASMATARYAVRRGEDSVAGGGVRGGSVTPAGWFTERHRSEFAGDVLAPCRHKILQNPEHQAKP</sequence>
<evidence type="ECO:0000256" key="5">
    <source>
        <dbReference type="ARBA" id="ARBA00022737"/>
    </source>
</evidence>
<keyword evidence="9" id="KW-0238">DNA-binding</keyword>
<keyword evidence="7" id="KW-0862">Zinc</keyword>
<evidence type="ECO:0000256" key="12">
    <source>
        <dbReference type="PROSITE-ProRule" id="PRU00042"/>
    </source>
</evidence>
<evidence type="ECO:0000256" key="7">
    <source>
        <dbReference type="ARBA" id="ARBA00022833"/>
    </source>
</evidence>
<dbReference type="InterPro" id="IPR036236">
    <property type="entry name" value="Znf_C2H2_sf"/>
</dbReference>
<keyword evidence="10" id="KW-0804">Transcription</keyword>
<dbReference type="FunFam" id="3.30.160.60:FF:000016">
    <property type="entry name" value="zinc finger protein 37 homolog"/>
    <property type="match status" value="1"/>
</dbReference>
<organism evidence="14 15">
    <name type="scientific">Scleropages formosus</name>
    <name type="common">Asian bonytongue</name>
    <name type="synonym">Osteoglossum formosum</name>
    <dbReference type="NCBI Taxonomy" id="113540"/>
    <lineage>
        <taxon>Eukaryota</taxon>
        <taxon>Metazoa</taxon>
        <taxon>Chordata</taxon>
        <taxon>Craniata</taxon>
        <taxon>Vertebrata</taxon>
        <taxon>Euteleostomi</taxon>
        <taxon>Actinopterygii</taxon>
        <taxon>Neopterygii</taxon>
        <taxon>Teleostei</taxon>
        <taxon>Osteoglossocephala</taxon>
        <taxon>Osteoglossomorpha</taxon>
        <taxon>Osteoglossiformes</taxon>
        <taxon>Osteoglossidae</taxon>
        <taxon>Scleropages</taxon>
    </lineage>
</organism>
<dbReference type="Proteomes" id="UP000034805">
    <property type="component" value="Unassembled WGS sequence"/>
</dbReference>
<evidence type="ECO:0000256" key="11">
    <source>
        <dbReference type="ARBA" id="ARBA00023242"/>
    </source>
</evidence>
<dbReference type="GO" id="GO:0005634">
    <property type="term" value="C:nucleus"/>
    <property type="evidence" value="ECO:0007669"/>
    <property type="project" value="UniProtKB-SubCell"/>
</dbReference>
<feature type="non-terminal residue" evidence="14">
    <location>
        <position position="528"/>
    </location>
</feature>
<reference evidence="14 15" key="1">
    <citation type="submission" date="2015-08" db="EMBL/GenBank/DDBJ databases">
        <title>The genome of the Asian arowana (Scleropages formosus).</title>
        <authorList>
            <person name="Tan M.H."/>
            <person name="Gan H.M."/>
            <person name="Croft L.J."/>
            <person name="Austin C.M."/>
        </authorList>
    </citation>
    <scope>NUCLEOTIDE SEQUENCE [LARGE SCALE GENOMIC DNA]</scope>
    <source>
        <strain evidence="14">Aro1</strain>
    </source>
</reference>
<dbReference type="SUPFAM" id="SSF57667">
    <property type="entry name" value="beta-beta-alpha zinc fingers"/>
    <property type="match status" value="4"/>
</dbReference>
<proteinExistence type="inferred from homology"/>
<keyword evidence="11" id="KW-0539">Nucleus</keyword>
<dbReference type="PROSITE" id="PS50157">
    <property type="entry name" value="ZINC_FINGER_C2H2_2"/>
    <property type="match status" value="5"/>
</dbReference>
<feature type="domain" description="C2H2-type" evidence="13">
    <location>
        <begin position="304"/>
        <end position="331"/>
    </location>
</feature>
<evidence type="ECO:0000256" key="3">
    <source>
        <dbReference type="ARBA" id="ARBA00006991"/>
    </source>
</evidence>
<dbReference type="PANTHER" id="PTHR24377">
    <property type="entry name" value="IP01015P-RELATED"/>
    <property type="match status" value="1"/>
</dbReference>
<dbReference type="InterPro" id="IPR013087">
    <property type="entry name" value="Znf_C2H2_type"/>
</dbReference>
<dbReference type="Pfam" id="PF00096">
    <property type="entry name" value="zf-C2H2"/>
    <property type="match status" value="4"/>
</dbReference>
<dbReference type="SMART" id="SM00355">
    <property type="entry name" value="ZnF_C2H2"/>
    <property type="match status" value="5"/>
</dbReference>
<dbReference type="Gene3D" id="3.30.160.60">
    <property type="entry name" value="Classic Zinc Finger"/>
    <property type="match status" value="5"/>
</dbReference>
<name>A0A0P7TW54_SCLFO</name>
<evidence type="ECO:0000259" key="13">
    <source>
        <dbReference type="PROSITE" id="PS50157"/>
    </source>
</evidence>
<evidence type="ECO:0000256" key="9">
    <source>
        <dbReference type="ARBA" id="ARBA00023125"/>
    </source>
</evidence>
<feature type="domain" description="C2H2-type" evidence="13">
    <location>
        <begin position="180"/>
        <end position="207"/>
    </location>
</feature>
<keyword evidence="6 12" id="KW-0863">Zinc-finger</keyword>
<accession>A0A0P7TW54</accession>
<protein>
    <submittedName>
        <fullName evidence="14">Zinc finger protein 883-like</fullName>
    </submittedName>
</protein>
<evidence type="ECO:0000256" key="2">
    <source>
        <dbReference type="ARBA" id="ARBA00004123"/>
    </source>
</evidence>
<feature type="domain" description="C2H2-type" evidence="13">
    <location>
        <begin position="360"/>
        <end position="387"/>
    </location>
</feature>